<evidence type="ECO:0000259" key="2">
    <source>
        <dbReference type="Pfam" id="PF03107"/>
    </source>
</evidence>
<reference evidence="3 4" key="1">
    <citation type="journal article" date="2020" name="bioRxiv">
        <title>Sequence and annotation of 42 cannabis genomes reveals extensive copy number variation in cannabinoid synthesis and pathogen resistance genes.</title>
        <authorList>
            <person name="Mckernan K.J."/>
            <person name="Helbert Y."/>
            <person name="Kane L.T."/>
            <person name="Ebling H."/>
            <person name="Zhang L."/>
            <person name="Liu B."/>
            <person name="Eaton Z."/>
            <person name="Mclaughlin S."/>
            <person name="Kingan S."/>
            <person name="Baybayan P."/>
            <person name="Concepcion G."/>
            <person name="Jordan M."/>
            <person name="Riva A."/>
            <person name="Barbazuk W."/>
            <person name="Harkins T."/>
        </authorList>
    </citation>
    <scope>NUCLEOTIDE SEQUENCE [LARGE SCALE GENOMIC DNA]</scope>
    <source>
        <strain evidence="4">cv. Jamaican Lion 4</strain>
        <tissue evidence="3">Leaf</tissue>
    </source>
</reference>
<dbReference type="PANTHER" id="PTHR46288">
    <property type="entry name" value="PHORBOL-ESTER/DAG-TYPE DOMAIN-CONTAINING PROTEIN"/>
    <property type="match status" value="1"/>
</dbReference>
<dbReference type="PANTHER" id="PTHR46288:SF70">
    <property type="entry name" value="CYSTEINE_HISTIDINE-RICH C1 DOMAIN FAMILY PROTEIN"/>
    <property type="match status" value="1"/>
</dbReference>
<feature type="domain" description="DC1" evidence="2">
    <location>
        <begin position="69"/>
        <end position="111"/>
    </location>
</feature>
<keyword evidence="1" id="KW-0677">Repeat</keyword>
<accession>A0A7J6DUP3</accession>
<evidence type="ECO:0000256" key="1">
    <source>
        <dbReference type="ARBA" id="ARBA00022737"/>
    </source>
</evidence>
<sequence>MDDQKIQHVCNQQHNLHLIKDSEINITDQISCQLCKSSVKQSPYYVCDSCKYYIHKSCEELPKQIDHSFHPRHPLILTSRSVWCESCFKTPQKRLMFCCKECGFDMDIECALMSNSITTCLNESQHCIQHSSHPHLLLLVDTTDTIYKDVNLRCFACQSAKESTSDVSGVYYGCNRC</sequence>
<dbReference type="InterPro" id="IPR004146">
    <property type="entry name" value="DC1"/>
</dbReference>
<proteinExistence type="predicted"/>
<feature type="non-terminal residue" evidence="3">
    <location>
        <position position="177"/>
    </location>
</feature>
<gene>
    <name evidence="3" type="ORF">G4B88_004455</name>
</gene>
<dbReference type="AlphaFoldDB" id="A0A7J6DUP3"/>
<keyword evidence="4" id="KW-1185">Reference proteome</keyword>
<protein>
    <recommendedName>
        <fullName evidence="2">DC1 domain-containing protein</fullName>
    </recommendedName>
</protein>
<dbReference type="Proteomes" id="UP000583929">
    <property type="component" value="Unassembled WGS sequence"/>
</dbReference>
<dbReference type="SUPFAM" id="SSF57889">
    <property type="entry name" value="Cysteine-rich domain"/>
    <property type="match status" value="1"/>
</dbReference>
<name>A0A7J6DUP3_CANSA</name>
<dbReference type="Pfam" id="PF03107">
    <property type="entry name" value="C1_2"/>
    <property type="match status" value="1"/>
</dbReference>
<evidence type="ECO:0000313" key="3">
    <source>
        <dbReference type="EMBL" id="KAF4349815.1"/>
    </source>
</evidence>
<comment type="caution">
    <text evidence="3">The sequence shown here is derived from an EMBL/GenBank/DDBJ whole genome shotgun (WGS) entry which is preliminary data.</text>
</comment>
<dbReference type="EMBL" id="JAATIQ010000619">
    <property type="protein sequence ID" value="KAF4349815.1"/>
    <property type="molecule type" value="Genomic_DNA"/>
</dbReference>
<evidence type="ECO:0000313" key="4">
    <source>
        <dbReference type="Proteomes" id="UP000583929"/>
    </source>
</evidence>
<dbReference type="InterPro" id="IPR046349">
    <property type="entry name" value="C1-like_sf"/>
</dbReference>
<organism evidence="3 4">
    <name type="scientific">Cannabis sativa</name>
    <name type="common">Hemp</name>
    <name type="synonym">Marijuana</name>
    <dbReference type="NCBI Taxonomy" id="3483"/>
    <lineage>
        <taxon>Eukaryota</taxon>
        <taxon>Viridiplantae</taxon>
        <taxon>Streptophyta</taxon>
        <taxon>Embryophyta</taxon>
        <taxon>Tracheophyta</taxon>
        <taxon>Spermatophyta</taxon>
        <taxon>Magnoliopsida</taxon>
        <taxon>eudicotyledons</taxon>
        <taxon>Gunneridae</taxon>
        <taxon>Pentapetalae</taxon>
        <taxon>rosids</taxon>
        <taxon>fabids</taxon>
        <taxon>Rosales</taxon>
        <taxon>Cannabaceae</taxon>
        <taxon>Cannabis</taxon>
    </lineage>
</organism>